<dbReference type="GO" id="GO:0046983">
    <property type="term" value="F:protein dimerization activity"/>
    <property type="evidence" value="ECO:0007669"/>
    <property type="project" value="InterPro"/>
</dbReference>
<evidence type="ECO:0000256" key="5">
    <source>
        <dbReference type="ARBA" id="ARBA00023242"/>
    </source>
</evidence>
<dbReference type="OrthoDB" id="601557at2759"/>
<dbReference type="PROSITE" id="PS50066">
    <property type="entry name" value="MADS_BOX_2"/>
    <property type="match status" value="1"/>
</dbReference>
<keyword evidence="4" id="KW-0804">Transcription</keyword>
<dbReference type="EMBL" id="CM018035">
    <property type="protein sequence ID" value="KAA8541785.1"/>
    <property type="molecule type" value="Genomic_DNA"/>
</dbReference>
<dbReference type="AlphaFoldDB" id="A0A5J5BF34"/>
<proteinExistence type="predicted"/>
<dbReference type="SMART" id="SM00432">
    <property type="entry name" value="MADS"/>
    <property type="match status" value="1"/>
</dbReference>
<dbReference type="GO" id="GO:0000978">
    <property type="term" value="F:RNA polymerase II cis-regulatory region sequence-specific DNA binding"/>
    <property type="evidence" value="ECO:0007669"/>
    <property type="project" value="TreeGrafter"/>
</dbReference>
<evidence type="ECO:0000313" key="8">
    <source>
        <dbReference type="EMBL" id="KAA8541785.1"/>
    </source>
</evidence>
<organism evidence="8 9">
    <name type="scientific">Nyssa sinensis</name>
    <dbReference type="NCBI Taxonomy" id="561372"/>
    <lineage>
        <taxon>Eukaryota</taxon>
        <taxon>Viridiplantae</taxon>
        <taxon>Streptophyta</taxon>
        <taxon>Embryophyta</taxon>
        <taxon>Tracheophyta</taxon>
        <taxon>Spermatophyta</taxon>
        <taxon>Magnoliopsida</taxon>
        <taxon>eudicotyledons</taxon>
        <taxon>Gunneridae</taxon>
        <taxon>Pentapetalae</taxon>
        <taxon>asterids</taxon>
        <taxon>Cornales</taxon>
        <taxon>Nyssaceae</taxon>
        <taxon>Nyssa</taxon>
    </lineage>
</organism>
<evidence type="ECO:0000259" key="7">
    <source>
        <dbReference type="PROSITE" id="PS50066"/>
    </source>
</evidence>
<reference evidence="8 9" key="1">
    <citation type="submission" date="2019-09" db="EMBL/GenBank/DDBJ databases">
        <title>A chromosome-level genome assembly of the Chinese tupelo Nyssa sinensis.</title>
        <authorList>
            <person name="Yang X."/>
            <person name="Kang M."/>
            <person name="Yang Y."/>
            <person name="Xiong H."/>
            <person name="Wang M."/>
            <person name="Zhang Z."/>
            <person name="Wang Z."/>
            <person name="Wu H."/>
            <person name="Ma T."/>
            <person name="Liu J."/>
            <person name="Xi Z."/>
        </authorList>
    </citation>
    <scope>NUCLEOTIDE SEQUENCE [LARGE SCALE GENOMIC DNA]</scope>
    <source>
        <strain evidence="8">J267</strain>
        <tissue evidence="8">Leaf</tissue>
    </source>
</reference>
<dbReference type="GO" id="GO:0000981">
    <property type="term" value="F:DNA-binding transcription factor activity, RNA polymerase II-specific"/>
    <property type="evidence" value="ECO:0007669"/>
    <property type="project" value="TreeGrafter"/>
</dbReference>
<dbReference type="Proteomes" id="UP000325577">
    <property type="component" value="Linkage Group LG12"/>
</dbReference>
<keyword evidence="5" id="KW-0539">Nucleus</keyword>
<evidence type="ECO:0000256" key="1">
    <source>
        <dbReference type="ARBA" id="ARBA00004123"/>
    </source>
</evidence>
<evidence type="ECO:0000256" key="4">
    <source>
        <dbReference type="ARBA" id="ARBA00023163"/>
    </source>
</evidence>
<protein>
    <recommendedName>
        <fullName evidence="7">MADS-box domain-containing protein</fullName>
    </recommendedName>
</protein>
<feature type="region of interest" description="Disordered" evidence="6">
    <location>
        <begin position="1"/>
        <end position="22"/>
    </location>
</feature>
<dbReference type="InterPro" id="IPR002100">
    <property type="entry name" value="TF_MADSbox"/>
</dbReference>
<evidence type="ECO:0000256" key="6">
    <source>
        <dbReference type="SAM" id="MobiDB-lite"/>
    </source>
</evidence>
<name>A0A5J5BF34_9ASTE</name>
<keyword evidence="9" id="KW-1185">Reference proteome</keyword>
<dbReference type="PANTHER" id="PTHR11945:SF747">
    <property type="entry name" value="MADS-BOX DOMAIN-CONTAINING PROTEIN"/>
    <property type="match status" value="1"/>
</dbReference>
<evidence type="ECO:0000256" key="3">
    <source>
        <dbReference type="ARBA" id="ARBA00023125"/>
    </source>
</evidence>
<keyword evidence="3" id="KW-0238">DNA-binding</keyword>
<comment type="subcellular location">
    <subcellularLocation>
        <location evidence="1">Nucleus</location>
    </subcellularLocation>
</comment>
<feature type="domain" description="MADS-box" evidence="7">
    <location>
        <begin position="20"/>
        <end position="74"/>
    </location>
</feature>
<keyword evidence="2" id="KW-0805">Transcription regulation</keyword>
<gene>
    <name evidence="8" type="ORF">F0562_022937</name>
</gene>
<evidence type="ECO:0000313" key="9">
    <source>
        <dbReference type="Proteomes" id="UP000325577"/>
    </source>
</evidence>
<dbReference type="PRINTS" id="PR00404">
    <property type="entry name" value="MADSDOMAIN"/>
</dbReference>
<dbReference type="Gene3D" id="3.40.1810.10">
    <property type="entry name" value="Transcription factor, MADS-box"/>
    <property type="match status" value="1"/>
</dbReference>
<dbReference type="InterPro" id="IPR036879">
    <property type="entry name" value="TF_MADSbox_sf"/>
</dbReference>
<dbReference type="GO" id="GO:0005634">
    <property type="term" value="C:nucleus"/>
    <property type="evidence" value="ECO:0007669"/>
    <property type="project" value="UniProtKB-SubCell"/>
</dbReference>
<dbReference type="PANTHER" id="PTHR11945">
    <property type="entry name" value="MADS BOX PROTEIN"/>
    <property type="match status" value="1"/>
</dbReference>
<sequence length="268" mass="30745">MVHSQKKMSMANKEAAQPRPIKRIENERARKVSFKKRKESLKKKTMELSILCDIKACTVCLGPNGEVDTWPENPSDVKAVIEMYKEKDHQGQIRQKVQLSDVLDDKVQKAEKQIDAMKKECFKKVIPDWDECLLDGLSMESLLELMSRFDSRMEAVNSRIEFLKSTREEKNGDQGKEIAVFDKDFGSVSNQLADCWFDIDGMGDLAMVDELYQPIQTYGSYNFDDQMPIDLSPWQGFQDFGSSSNQLPDSLFDIDATMDIWSSHCRSL</sequence>
<dbReference type="Pfam" id="PF00319">
    <property type="entry name" value="SRF-TF"/>
    <property type="match status" value="1"/>
</dbReference>
<dbReference type="SUPFAM" id="SSF55455">
    <property type="entry name" value="SRF-like"/>
    <property type="match status" value="1"/>
</dbReference>
<evidence type="ECO:0000256" key="2">
    <source>
        <dbReference type="ARBA" id="ARBA00023015"/>
    </source>
</evidence>
<accession>A0A5J5BF34</accession>